<feature type="region of interest" description="Disordered" evidence="9">
    <location>
        <begin position="51"/>
        <end position="77"/>
    </location>
</feature>
<dbReference type="AlphaFoldDB" id="A0A8X8WTM8"/>
<comment type="similarity">
    <text evidence="2">Belongs to the aromatic acid exporter (TC 2.A.85) family.</text>
</comment>
<reference evidence="11" key="2">
    <citation type="submission" date="2020-08" db="EMBL/GenBank/DDBJ databases">
        <title>Plant Genome Project.</title>
        <authorList>
            <person name="Zhang R.-G."/>
        </authorList>
    </citation>
    <scope>NUCLEOTIDE SEQUENCE</scope>
    <source>
        <strain evidence="11">Huo1</strain>
        <tissue evidence="11">Leaf</tissue>
    </source>
</reference>
<keyword evidence="7 10" id="KW-0472">Membrane</keyword>
<sequence>METDFSMKSESESYERPIRQCRDERRIGGDVVQAEVGGGVGVVEEEVAVGAGAGDGLGPGGAEGKDESSLDGGGAAGVEAVGEQGSVEDGGVRVAVNVNGHPPFMAANYGSLRQSFVERGKERLFSRKQRSEVGFGDSYIVREGCFHRIFRVSGERVSRLWDNVKGAVVKLHGMGRSDPRKVVFALKMGASLSLVSVLIFFKQPSNFISQNSIWAILTVVVVFEFSIGATLSKGFNRALGTFSAGALALGIAELSVKAGEFHETIVLTSIFIAGFLASYLKLYPAMKQYEYGFRVFLLTFCIVLVSGTSNFFQTAFSRLLLIAVGAGICLVVNVCVYPIWAGEDLHKLVVKNFKGVASSIEGCVNMYLQCVEYSRIPSKILIYQASDDPLYKGYRAAVESTSQEETLLGFAVWEPPHGRYKMYRYPWSEYVKVSGALRHCAFMVMAMHGCILSEIQASSELRQAFKDGIQKVGTEGTKVLRLLGEKVEKMEKLSAGDPLEKIHDAAEDLQMMIDRKSYLLVNAENWDGAKPPEAAMDQELLQELRDKDSEERHAVISSLGDGAHLRSYQTIRNQDPHLASMNRSPSGSQYGSGEDLLRQQSMWPSRISVLGETLLNKREVRTYESASALSLATFTSLLIEFVARLQNLVNSFEELSEKAKFKEPVDSAETKEDVGFWSRTLKILCCKD</sequence>
<protein>
    <recommendedName>
        <fullName evidence="13">Aluminum-activated malate transporter 4</fullName>
    </recommendedName>
</protein>
<dbReference type="EMBL" id="PNBA02000014">
    <property type="protein sequence ID" value="KAG6400746.1"/>
    <property type="molecule type" value="Genomic_DNA"/>
</dbReference>
<feature type="transmembrane region" description="Helical" evidence="10">
    <location>
        <begin position="319"/>
        <end position="340"/>
    </location>
</feature>
<comment type="subcellular location">
    <subcellularLocation>
        <location evidence="1">Membrane</location>
        <topology evidence="1">Multi-pass membrane protein</topology>
    </subcellularLocation>
</comment>
<dbReference type="GO" id="GO:0015743">
    <property type="term" value="P:malate transport"/>
    <property type="evidence" value="ECO:0007669"/>
    <property type="project" value="InterPro"/>
</dbReference>
<evidence type="ECO:0000256" key="3">
    <source>
        <dbReference type="ARBA" id="ARBA00022448"/>
    </source>
</evidence>
<evidence type="ECO:0000313" key="12">
    <source>
        <dbReference type="Proteomes" id="UP000298416"/>
    </source>
</evidence>
<evidence type="ECO:0008006" key="13">
    <source>
        <dbReference type="Google" id="ProtNLM"/>
    </source>
</evidence>
<comment type="caution">
    <text evidence="11">The sequence shown here is derived from an EMBL/GenBank/DDBJ whole genome shotgun (WGS) entry which is preliminary data.</text>
</comment>
<evidence type="ECO:0000256" key="9">
    <source>
        <dbReference type="SAM" id="MobiDB-lite"/>
    </source>
</evidence>
<accession>A0A8X8WTM8</accession>
<evidence type="ECO:0000256" key="1">
    <source>
        <dbReference type="ARBA" id="ARBA00004141"/>
    </source>
</evidence>
<gene>
    <name evidence="11" type="ORF">SASPL_137588</name>
</gene>
<evidence type="ECO:0000256" key="7">
    <source>
        <dbReference type="ARBA" id="ARBA00023136"/>
    </source>
</evidence>
<feature type="transmembrane region" description="Helical" evidence="10">
    <location>
        <begin position="182"/>
        <end position="201"/>
    </location>
</feature>
<feature type="compositionally biased region" description="Gly residues" evidence="9">
    <location>
        <begin position="51"/>
        <end position="62"/>
    </location>
</feature>
<evidence type="ECO:0000256" key="10">
    <source>
        <dbReference type="SAM" id="Phobius"/>
    </source>
</evidence>
<keyword evidence="3" id="KW-0813">Transport</keyword>
<organism evidence="11">
    <name type="scientific">Salvia splendens</name>
    <name type="common">Scarlet sage</name>
    <dbReference type="NCBI Taxonomy" id="180675"/>
    <lineage>
        <taxon>Eukaryota</taxon>
        <taxon>Viridiplantae</taxon>
        <taxon>Streptophyta</taxon>
        <taxon>Embryophyta</taxon>
        <taxon>Tracheophyta</taxon>
        <taxon>Spermatophyta</taxon>
        <taxon>Magnoliopsida</taxon>
        <taxon>eudicotyledons</taxon>
        <taxon>Gunneridae</taxon>
        <taxon>Pentapetalae</taxon>
        <taxon>asterids</taxon>
        <taxon>lamiids</taxon>
        <taxon>Lamiales</taxon>
        <taxon>Lamiaceae</taxon>
        <taxon>Nepetoideae</taxon>
        <taxon>Mentheae</taxon>
        <taxon>Salviinae</taxon>
        <taxon>Salvia</taxon>
        <taxon>Salvia subgen. Calosphace</taxon>
        <taxon>core Calosphace</taxon>
    </lineage>
</organism>
<evidence type="ECO:0000256" key="5">
    <source>
        <dbReference type="ARBA" id="ARBA00022989"/>
    </source>
</evidence>
<evidence type="ECO:0000313" key="11">
    <source>
        <dbReference type="EMBL" id="KAG6400746.1"/>
    </source>
</evidence>
<keyword evidence="6" id="KW-0406">Ion transport</keyword>
<evidence type="ECO:0000256" key="8">
    <source>
        <dbReference type="ARBA" id="ARBA00023303"/>
    </source>
</evidence>
<keyword evidence="4 10" id="KW-0812">Transmembrane</keyword>
<proteinExistence type="inferred from homology"/>
<feature type="transmembrane region" description="Helical" evidence="10">
    <location>
        <begin position="295"/>
        <end position="313"/>
    </location>
</feature>
<dbReference type="GO" id="GO:0034220">
    <property type="term" value="P:monoatomic ion transmembrane transport"/>
    <property type="evidence" value="ECO:0007669"/>
    <property type="project" value="UniProtKB-KW"/>
</dbReference>
<feature type="transmembrane region" description="Helical" evidence="10">
    <location>
        <begin position="264"/>
        <end position="283"/>
    </location>
</feature>
<name>A0A8X8WTM8_SALSN</name>
<evidence type="ECO:0000256" key="4">
    <source>
        <dbReference type="ARBA" id="ARBA00022692"/>
    </source>
</evidence>
<evidence type="ECO:0000256" key="2">
    <source>
        <dbReference type="ARBA" id="ARBA00007079"/>
    </source>
</evidence>
<dbReference type="Pfam" id="PF11744">
    <property type="entry name" value="ALMT"/>
    <property type="match status" value="1"/>
</dbReference>
<keyword evidence="5 10" id="KW-1133">Transmembrane helix</keyword>
<evidence type="ECO:0000256" key="6">
    <source>
        <dbReference type="ARBA" id="ARBA00023065"/>
    </source>
</evidence>
<reference evidence="11" key="1">
    <citation type="submission" date="2018-01" db="EMBL/GenBank/DDBJ databases">
        <authorList>
            <person name="Mao J.F."/>
        </authorList>
    </citation>
    <scope>NUCLEOTIDE SEQUENCE</scope>
    <source>
        <strain evidence="11">Huo1</strain>
        <tissue evidence="11">Leaf</tissue>
    </source>
</reference>
<feature type="transmembrane region" description="Helical" evidence="10">
    <location>
        <begin position="213"/>
        <end position="231"/>
    </location>
</feature>
<keyword evidence="8" id="KW-0407">Ion channel</keyword>
<keyword evidence="12" id="KW-1185">Reference proteome</keyword>
<dbReference type="PANTHER" id="PTHR31086">
    <property type="entry name" value="ALUMINUM-ACTIVATED MALATE TRANSPORTER 10"/>
    <property type="match status" value="1"/>
</dbReference>
<feature type="transmembrane region" description="Helical" evidence="10">
    <location>
        <begin position="238"/>
        <end position="258"/>
    </location>
</feature>
<dbReference type="Proteomes" id="UP000298416">
    <property type="component" value="Unassembled WGS sequence"/>
</dbReference>
<dbReference type="GO" id="GO:0016020">
    <property type="term" value="C:membrane"/>
    <property type="evidence" value="ECO:0007669"/>
    <property type="project" value="UniProtKB-SubCell"/>
</dbReference>
<dbReference type="InterPro" id="IPR020966">
    <property type="entry name" value="ALMT"/>
</dbReference>